<feature type="compositionally biased region" description="Acidic residues" evidence="1">
    <location>
        <begin position="358"/>
        <end position="367"/>
    </location>
</feature>
<reference evidence="2" key="1">
    <citation type="submission" date="2024-03" db="EMBL/GenBank/DDBJ databases">
        <title>WGS assembly of Saponaria officinalis var. Norfolk2.</title>
        <authorList>
            <person name="Jenkins J."/>
            <person name="Shu S."/>
            <person name="Grimwood J."/>
            <person name="Barry K."/>
            <person name="Goodstein D."/>
            <person name="Schmutz J."/>
            <person name="Leebens-Mack J."/>
            <person name="Osbourn A."/>
        </authorList>
    </citation>
    <scope>NUCLEOTIDE SEQUENCE [LARGE SCALE GENOMIC DNA]</scope>
    <source>
        <strain evidence="2">JIC</strain>
    </source>
</reference>
<protein>
    <recommendedName>
        <fullName evidence="4">PRC-barrel domain-containing protein</fullName>
    </recommendedName>
</protein>
<dbReference type="SUPFAM" id="SSF50346">
    <property type="entry name" value="PRC-barrel domain"/>
    <property type="match status" value="1"/>
</dbReference>
<feature type="compositionally biased region" description="Basic residues" evidence="1">
    <location>
        <begin position="334"/>
        <end position="350"/>
    </location>
</feature>
<evidence type="ECO:0000256" key="1">
    <source>
        <dbReference type="SAM" id="MobiDB-lite"/>
    </source>
</evidence>
<dbReference type="AlphaFoldDB" id="A0AAW1NFN4"/>
<name>A0AAW1NFN4_SAPOF</name>
<dbReference type="InterPro" id="IPR011033">
    <property type="entry name" value="PRC_barrel-like_sf"/>
</dbReference>
<comment type="caution">
    <text evidence="2">The sequence shown here is derived from an EMBL/GenBank/DDBJ whole genome shotgun (WGS) entry which is preliminary data.</text>
</comment>
<dbReference type="Gene3D" id="2.30.30.240">
    <property type="entry name" value="PRC-barrel domain"/>
    <property type="match status" value="2"/>
</dbReference>
<dbReference type="EMBL" id="JBDFQZ010000001">
    <property type="protein sequence ID" value="KAK9755403.1"/>
    <property type="molecule type" value="Genomic_DNA"/>
</dbReference>
<gene>
    <name evidence="2" type="ORF">RND81_01G022600</name>
</gene>
<accession>A0AAW1NFN4</accession>
<organism evidence="2 3">
    <name type="scientific">Saponaria officinalis</name>
    <name type="common">Common soapwort</name>
    <name type="synonym">Lychnis saponaria</name>
    <dbReference type="NCBI Taxonomy" id="3572"/>
    <lineage>
        <taxon>Eukaryota</taxon>
        <taxon>Viridiplantae</taxon>
        <taxon>Streptophyta</taxon>
        <taxon>Embryophyta</taxon>
        <taxon>Tracheophyta</taxon>
        <taxon>Spermatophyta</taxon>
        <taxon>Magnoliopsida</taxon>
        <taxon>eudicotyledons</taxon>
        <taxon>Gunneridae</taxon>
        <taxon>Pentapetalae</taxon>
        <taxon>Caryophyllales</taxon>
        <taxon>Caryophyllaceae</taxon>
        <taxon>Caryophylleae</taxon>
        <taxon>Saponaria</taxon>
    </lineage>
</organism>
<keyword evidence="3" id="KW-1185">Reference proteome</keyword>
<dbReference type="PANTHER" id="PTHR36740:SF1">
    <property type="entry name" value="PRC-BARREL DOMAIN-CONTAINING PROTEIN"/>
    <property type="match status" value="1"/>
</dbReference>
<proteinExistence type="predicted"/>
<sequence>MCDSLISYGYGVNATKIHKLNTNPTFQSSKTILGCTNYSLLNLGKNPRIKEHTFTNQRYKLNSYVFNFSCKMSVKEDNNELGLEFINDHEEYDAKKDVNLGFDEVLKAKSKDGFSNVEEEEDEDEEVKLKKNGKLRSKSRRNELIKRSSLLAKQVIGVQSAFNLGFVSQLWVDTVSWVVLEIEVKPSLLSSESGKVLLEDIERVGDVVLVQDEAFVLNEFRTVGLETLVGYRVVTPEGRNLGKVRGYFFNINSGAVESLELDAFGNSLIPSSLVSTYALFTEDVLQVLSDTIIVHQTAPSHIQRLTKGFLSMLNQESSNFNRDYDDFEEESMRPVKRRKSRRKPSKRKSRAGTQKFDDDLDLPMDYM</sequence>
<evidence type="ECO:0008006" key="4">
    <source>
        <dbReference type="Google" id="ProtNLM"/>
    </source>
</evidence>
<dbReference type="PANTHER" id="PTHR36740">
    <property type="entry name" value="PRC DOMAIN-CONTAINING PROTEIN"/>
    <property type="match status" value="1"/>
</dbReference>
<dbReference type="Proteomes" id="UP001443914">
    <property type="component" value="Unassembled WGS sequence"/>
</dbReference>
<evidence type="ECO:0000313" key="3">
    <source>
        <dbReference type="Proteomes" id="UP001443914"/>
    </source>
</evidence>
<feature type="region of interest" description="Disordered" evidence="1">
    <location>
        <begin position="324"/>
        <end position="367"/>
    </location>
</feature>
<evidence type="ECO:0000313" key="2">
    <source>
        <dbReference type="EMBL" id="KAK9755403.1"/>
    </source>
</evidence>